<dbReference type="EnsemblPlants" id="AVESA.00010b.r2.3AG0425280.1">
    <property type="protein sequence ID" value="AVESA.00010b.r2.3AG0425280.1.CDS"/>
    <property type="gene ID" value="AVESA.00010b.r2.3AG0425280"/>
</dbReference>
<organism evidence="1 2">
    <name type="scientific">Avena sativa</name>
    <name type="common">Oat</name>
    <dbReference type="NCBI Taxonomy" id="4498"/>
    <lineage>
        <taxon>Eukaryota</taxon>
        <taxon>Viridiplantae</taxon>
        <taxon>Streptophyta</taxon>
        <taxon>Embryophyta</taxon>
        <taxon>Tracheophyta</taxon>
        <taxon>Spermatophyta</taxon>
        <taxon>Magnoliopsida</taxon>
        <taxon>Liliopsida</taxon>
        <taxon>Poales</taxon>
        <taxon>Poaceae</taxon>
        <taxon>BOP clade</taxon>
        <taxon>Pooideae</taxon>
        <taxon>Poodae</taxon>
        <taxon>Poeae</taxon>
        <taxon>Poeae Chloroplast Group 1 (Aveneae type)</taxon>
        <taxon>Aveninae</taxon>
        <taxon>Avena</taxon>
    </lineage>
</organism>
<name>A0ACD5VG13_AVESA</name>
<proteinExistence type="predicted"/>
<reference evidence="1" key="2">
    <citation type="submission" date="2025-09" db="UniProtKB">
        <authorList>
            <consortium name="EnsemblPlants"/>
        </authorList>
    </citation>
    <scope>IDENTIFICATION</scope>
</reference>
<keyword evidence="2" id="KW-1185">Reference proteome</keyword>
<evidence type="ECO:0000313" key="2">
    <source>
        <dbReference type="Proteomes" id="UP001732700"/>
    </source>
</evidence>
<reference evidence="1" key="1">
    <citation type="submission" date="2021-05" db="EMBL/GenBank/DDBJ databases">
        <authorList>
            <person name="Scholz U."/>
            <person name="Mascher M."/>
            <person name="Fiebig A."/>
        </authorList>
    </citation>
    <scope>NUCLEOTIDE SEQUENCE [LARGE SCALE GENOMIC DNA]</scope>
</reference>
<accession>A0ACD5VG13</accession>
<dbReference type="Proteomes" id="UP001732700">
    <property type="component" value="Chromosome 3A"/>
</dbReference>
<protein>
    <submittedName>
        <fullName evidence="1">Uncharacterized protein</fullName>
    </submittedName>
</protein>
<evidence type="ECO:0000313" key="1">
    <source>
        <dbReference type="EnsemblPlants" id="AVESA.00010b.r2.3AG0425280.1.CDS"/>
    </source>
</evidence>
<sequence length="788" mass="89487">MSVWGIASVGKSALVKSLFCEQILTDCRTGRPLFENYGWVDISNPFNLTDFAQRLLLNFDSESLHAEEIIGHHDMGSTNPIIECQSILKNKKCLVVIDDLQSTKEWDLIQAHLVSRSRDNCIIVIATHESVARHCRGDKEALVYNVKSLESDSSFQLFRKKVSAKHSNHSSLLAENAADTEELVSMCGGLPEVIVEIASSLGSKSVSQMDYVRSLSNNFMHDLESNREFDSLQGLFSWIRTYFRICPDDLKPCIFYLSIFPRGFIIRRRRLVRRWIAEGYSRDNHEQSAEHNGEKQFSDLLDLSIIQQPPTTLGDIRMVSCQVNGFIREYIVSRRMEENLVFELGGNCSLTTQRSGRHLVILENWLRDIIVFESIDFSRLRSLTVFGKWESFFISQSMKLLRVLDLENALHIEHEDLEKMVKWLCRLKFLSLRGHREIHHLPWSMDHLRQLQTLDVKDTSIVTLPESITKLEKLQYIRAGTTKKSASTHPSPQKKKRTPLVSSSWFYRCGDLIGSEVPRGIGKLTVLHTLGVVNIAASGEKALVKELKRLTQLRKLGVSGINGSNSVKFFKAIEGHVHLESLSVHLDKNSEGSLRLDGIKVLSESLRSLKLYGLNENLPVWIGELKRLAKVDLEIVTSMDKDSMNLLSELPKLCILRVKQQQGAPIDAEVAEKKEQLPELNFRVIDNDREVESFKEVKVLEIACSLNTSDVTFGSKTMKKLEVLKVDCCGESLQYNISGLKNLKGLKEVSFVNGTISEMLEQQLNEQLQNHKNKVKLVVKLEEPSRSA</sequence>